<protein>
    <submittedName>
        <fullName evidence="2">Uncharacterized protein</fullName>
    </submittedName>
</protein>
<reference evidence="2" key="1">
    <citation type="submission" date="2020-11" db="EMBL/GenBank/DDBJ databases">
        <authorList>
            <person name="Tran Van P."/>
        </authorList>
    </citation>
    <scope>NUCLEOTIDE SEQUENCE</scope>
</reference>
<sequence>AENVDEPEGWKNKDKRNALTPGVGKFKRISPKVGEVQGPGPSPSPRIPRPKKAMRDILNHTQGTPIHPSIRIQGRKGGASGIDLSSFRREASCQPKLLACSILPNNANHPPKSPMSMTLPGTTGQQPKSPASILPSCANQQHQLPISMTRPSFSLVEDGDYDAWIESQDSPTMPGVMPEEEIEELPDLNFPREELLNHGDSREEVSGSDKPLLPNPSLELSKSRHPMSCNELEGILAYADVDGEIQMSEAPPAEQKAQNTEASSSLLCPIFTFLASNLKNEKGKPSNAKCPSRKMAIVTPARQENLTSKTSSQAVEQTVASKRIIQEAEHSEVPTLKQAKISDYITNQRDASCVCQNCLQCGNAAESPRPAALVPPQQDDAEEKLTLLKEPNASSETYSVLMHDGQTALNNQTDSPSENCDSSREAPLSVLFDQWGNELPCKLNLSMSLHDASHKSGALLHSSRQNVQKGSNVVNPLENTSGASLVPMSLQNTPRCPVASNAARNVPCDMNVSMGPLVSPPPMIASNNTVSYTPTETVHKVGQVMPCTTAAIRAQVLPMRGLEADSDVKCQPELIDLSEEPEASDFGQMDIPREAHVDDLEAGIVSEAAVEHSPVAFVNPGTPAQGAVHEIKTSPPKEPLGTRLQRLYEAKESSEPKLSDEERKDMLMKVMTTLLQAIQKGPDTFDCQLQHTYLQLCNGKIKPAKASESLQNTSLDNAIDAGKVKSHDLHLSNEKGETVLAEQDVKMEYDNQTGNAENAGKKSFAAPSMAFAQSDLQSRCMKSPWKGIAASPGPGSSDLLQRVHNLSYPKYSVPPKRVVPPQRGSLINYTLGRPAELQTKPAAVFASPALPQPPAASSCLFAPLKREDSRPGLFLPPTASRRLTRDARSALMSTSVTGGSVRFLDLDAHQTQDLSQNAGQEEAVPSTSSGGIFHRSLALDDPMSAFFSLHKR</sequence>
<keyword evidence="3" id="KW-1185">Reference proteome</keyword>
<feature type="non-terminal residue" evidence="2">
    <location>
        <position position="952"/>
    </location>
</feature>
<evidence type="ECO:0000256" key="1">
    <source>
        <dbReference type="SAM" id="MobiDB-lite"/>
    </source>
</evidence>
<feature type="region of interest" description="Disordered" evidence="1">
    <location>
        <begin position="1"/>
        <end position="54"/>
    </location>
</feature>
<feature type="compositionally biased region" description="Basic and acidic residues" evidence="1">
    <location>
        <begin position="8"/>
        <end position="17"/>
    </location>
</feature>
<gene>
    <name evidence="2" type="ORF">DSTB1V02_LOCUS11973</name>
</gene>
<dbReference type="EMBL" id="CAJPEV010004204">
    <property type="protein sequence ID" value="CAG0901390.1"/>
    <property type="molecule type" value="Genomic_DNA"/>
</dbReference>
<dbReference type="AlphaFoldDB" id="A0A7R9FRC1"/>
<name>A0A7R9FRC1_9CRUS</name>
<dbReference type="Proteomes" id="UP000677054">
    <property type="component" value="Unassembled WGS sequence"/>
</dbReference>
<evidence type="ECO:0000313" key="3">
    <source>
        <dbReference type="Proteomes" id="UP000677054"/>
    </source>
</evidence>
<dbReference type="EMBL" id="LR903721">
    <property type="protein sequence ID" value="CAD7252215.1"/>
    <property type="molecule type" value="Genomic_DNA"/>
</dbReference>
<accession>A0A7R9FRC1</accession>
<organism evidence="2">
    <name type="scientific">Darwinula stevensoni</name>
    <dbReference type="NCBI Taxonomy" id="69355"/>
    <lineage>
        <taxon>Eukaryota</taxon>
        <taxon>Metazoa</taxon>
        <taxon>Ecdysozoa</taxon>
        <taxon>Arthropoda</taxon>
        <taxon>Crustacea</taxon>
        <taxon>Oligostraca</taxon>
        <taxon>Ostracoda</taxon>
        <taxon>Podocopa</taxon>
        <taxon>Podocopida</taxon>
        <taxon>Darwinulocopina</taxon>
        <taxon>Darwinuloidea</taxon>
        <taxon>Darwinulidae</taxon>
        <taxon>Darwinula</taxon>
    </lineage>
</organism>
<proteinExistence type="predicted"/>
<evidence type="ECO:0000313" key="2">
    <source>
        <dbReference type="EMBL" id="CAD7252215.1"/>
    </source>
</evidence>
<feature type="region of interest" description="Disordered" evidence="1">
    <location>
        <begin position="200"/>
        <end position="225"/>
    </location>
</feature>